<dbReference type="eggNOG" id="COG5465">
    <property type="taxonomic scope" value="Bacteria"/>
</dbReference>
<dbReference type="CDD" id="cd17033">
    <property type="entry name" value="DR1245-like"/>
    <property type="match status" value="1"/>
</dbReference>
<evidence type="ECO:0000313" key="1">
    <source>
        <dbReference type="EMBL" id="EDX77241.1"/>
    </source>
</evidence>
<evidence type="ECO:0000313" key="2">
    <source>
        <dbReference type="Proteomes" id="UP000003835"/>
    </source>
</evidence>
<dbReference type="HOGENOM" id="CLU_118111_0_0_3"/>
<sequence>MTPEDIPSTQPIFAAIVNFFTEDNWHYAQLEKQSTLRLAFKGKNDQYDCYAQALESQQQFIFYCLCPIKIPKSKRRAVGEFLSRANYGIIIGNFELNFDDGEIRYKTSTAVKNHLLDSDTIKQLVYTNVKMMDEYLPGIIAVTKGGVSPADAIHDLP</sequence>
<protein>
    <recommendedName>
        <fullName evidence="3">YbjN domain-containing protein</fullName>
    </recommendedName>
</protein>
<reference evidence="1 2" key="1">
    <citation type="submission" date="2008-07" db="EMBL/GenBank/DDBJ databases">
        <authorList>
            <person name="Tandeau de Marsac N."/>
            <person name="Ferriera S."/>
            <person name="Johnson J."/>
            <person name="Kravitz S."/>
            <person name="Beeson K."/>
            <person name="Sutton G."/>
            <person name="Rogers Y.-H."/>
            <person name="Friedman R."/>
            <person name="Frazier M."/>
            <person name="Venter J.C."/>
        </authorList>
    </citation>
    <scope>NUCLEOTIDE SEQUENCE [LARGE SCALE GENOMIC DNA]</scope>
    <source>
        <strain evidence="1 2">PCC 7420</strain>
    </source>
</reference>
<organism evidence="1 2">
    <name type="scientific">Coleofasciculus chthonoplastes PCC 7420</name>
    <dbReference type="NCBI Taxonomy" id="118168"/>
    <lineage>
        <taxon>Bacteria</taxon>
        <taxon>Bacillati</taxon>
        <taxon>Cyanobacteriota</taxon>
        <taxon>Cyanophyceae</taxon>
        <taxon>Coleofasciculales</taxon>
        <taxon>Coleofasciculaceae</taxon>
        <taxon>Coleofasciculus</taxon>
    </lineage>
</organism>
<gene>
    <name evidence="1" type="ORF">MC7420_378</name>
</gene>
<dbReference type="AlphaFoldDB" id="B4VLZ1"/>
<dbReference type="EMBL" id="DS989844">
    <property type="protein sequence ID" value="EDX77241.1"/>
    <property type="molecule type" value="Genomic_DNA"/>
</dbReference>
<dbReference type="Proteomes" id="UP000003835">
    <property type="component" value="Unassembled WGS sequence"/>
</dbReference>
<accession>B4VLZ1</accession>
<dbReference type="STRING" id="118168.MC7420_378"/>
<dbReference type="Pfam" id="PF10722">
    <property type="entry name" value="YbjN"/>
    <property type="match status" value="1"/>
</dbReference>
<evidence type="ECO:0008006" key="3">
    <source>
        <dbReference type="Google" id="ProtNLM"/>
    </source>
</evidence>
<keyword evidence="2" id="KW-1185">Reference proteome</keyword>
<proteinExistence type="predicted"/>
<name>B4VLZ1_9CYAN</name>
<dbReference type="InterPro" id="IPR019660">
    <property type="entry name" value="Put_sensory_transdc_reg_YbjN"/>
</dbReference>
<dbReference type="RefSeq" id="WP_006099355.1">
    <property type="nucleotide sequence ID" value="NZ_DS989844.1"/>
</dbReference>
<dbReference type="OrthoDB" id="5192220at2"/>